<dbReference type="EMBL" id="KY000025">
    <property type="protein sequence ID" value="ASK40577.1"/>
    <property type="molecule type" value="Genomic_DNA"/>
</dbReference>
<proteinExistence type="predicted"/>
<evidence type="ECO:0000313" key="1">
    <source>
        <dbReference type="EMBL" id="ASK40577.1"/>
    </source>
</evidence>
<accession>A0A2Z2PGA4</accession>
<keyword evidence="2" id="KW-0614">Plasmid</keyword>
<reference evidence="2" key="1">
    <citation type="submission" date="2016-10" db="EMBL/GenBank/DDBJ databases">
        <title>Agrobacterium Ti plasmids: Classification based on T-DNA and Vir regions organization.</title>
        <authorList>
            <person name="Nabi N."/>
            <person name="Vial L."/>
            <person name="Ben Hafsa A."/>
            <person name="Chapulliot D."/>
            <person name="Berard A."/>
            <person name="Chauveau A."/>
            <person name="Le Paslier M.-C."/>
            <person name="Harzallah Skhiri F."/>
            <person name="Brunel D."/>
            <person name="Nesme X."/>
            <person name="Chaouachi M."/>
        </authorList>
    </citation>
    <scope>NUCLEOTIDE SEQUENCE</scope>
    <source>
        <strain evidence="1">AR125</strain>
        <strain evidence="2">CFBP5499</strain>
        <plasmid evidence="1">pTi_AR125</plasmid>
        <plasmid evidence="2">pTi_CFBP5499</plasmid>
    </source>
</reference>
<organism evidence="2">
    <name type="scientific">Agrobacterium genomosp. 6</name>
    <dbReference type="NCBI Taxonomy" id="1183411"/>
    <lineage>
        <taxon>Bacteria</taxon>
        <taxon>Pseudomonadati</taxon>
        <taxon>Pseudomonadota</taxon>
        <taxon>Alphaproteobacteria</taxon>
        <taxon>Hyphomicrobiales</taxon>
        <taxon>Rhizobiaceae</taxon>
        <taxon>Rhizobium/Agrobacterium group</taxon>
        <taxon>Agrobacterium</taxon>
        <taxon>Agrobacterium tumefaciens complex</taxon>
    </lineage>
</organism>
<name>A0A2Z2PGA4_9HYPH</name>
<evidence type="ECO:0000313" key="2">
    <source>
        <dbReference type="EMBL" id="ASK41340.1"/>
    </source>
</evidence>
<dbReference type="EMBL" id="KY000029">
    <property type="protein sequence ID" value="ASK41340.1"/>
    <property type="molecule type" value="Genomic_DNA"/>
</dbReference>
<sequence length="89" mass="10115">MTLGKLLFSTASDMLHYVKPSNFFSKTEAKFANYPICRQRELSTFRRSSVYLLTRDKPDVSFLVNVLASDRGVLPEAMLDPSTYATTAW</sequence>
<dbReference type="AlphaFoldDB" id="A0A2Z2PGA4"/>
<geneLocation type="plasmid" evidence="1">
    <name>pTi_AR125</name>
</geneLocation>
<geneLocation type="plasmid" evidence="2">
    <name>pTi_CFBP5499</name>
</geneLocation>
<protein>
    <submittedName>
        <fullName evidence="2">Uncharacterized protein</fullName>
    </submittedName>
</protein>